<sequence>MEKMELPLDKIISSEIKKIVLLRYLIVKIRRHNNQVITLYFSLPYLSDKNIQSIQMSLNKNLNDIVS</sequence>
<comment type="caution">
    <text evidence="1">The sequence shown here is derived from an EMBL/GenBank/DDBJ whole genome shotgun (WGS) entry which is preliminary data.</text>
</comment>
<dbReference type="EMBL" id="JAENHK010000010">
    <property type="protein sequence ID" value="MBK1897928.1"/>
    <property type="molecule type" value="Genomic_DNA"/>
</dbReference>
<name>A0ABS1G003_9FLAO</name>
<keyword evidence="2" id="KW-1185">Reference proteome</keyword>
<gene>
    <name evidence="1" type="ORF">JHL15_19330</name>
</gene>
<accession>A0ABS1G003</accession>
<reference evidence="2" key="1">
    <citation type="submission" date="2021-01" db="EMBL/GenBank/DDBJ databases">
        <title>Genome public.</title>
        <authorList>
            <person name="Liu C."/>
            <person name="Sun Q."/>
        </authorList>
    </citation>
    <scope>NUCLEOTIDE SEQUENCE [LARGE SCALE GENOMIC DNA]</scope>
    <source>
        <strain evidence="2">YIM B02567</strain>
    </source>
</reference>
<dbReference type="Proteomes" id="UP000628669">
    <property type="component" value="Unassembled WGS sequence"/>
</dbReference>
<evidence type="ECO:0000313" key="1">
    <source>
        <dbReference type="EMBL" id="MBK1897928.1"/>
    </source>
</evidence>
<protein>
    <submittedName>
        <fullName evidence="1">Uncharacterized protein</fullName>
    </submittedName>
</protein>
<dbReference type="RefSeq" id="WP_200248423.1">
    <property type="nucleotide sequence ID" value="NZ_JAENHK010000010.1"/>
</dbReference>
<proteinExistence type="predicted"/>
<evidence type="ECO:0000313" key="2">
    <source>
        <dbReference type="Proteomes" id="UP000628669"/>
    </source>
</evidence>
<organism evidence="1 2">
    <name type="scientific">Chryseobacterium paridis</name>
    <dbReference type="NCBI Taxonomy" id="2800328"/>
    <lineage>
        <taxon>Bacteria</taxon>
        <taxon>Pseudomonadati</taxon>
        <taxon>Bacteroidota</taxon>
        <taxon>Flavobacteriia</taxon>
        <taxon>Flavobacteriales</taxon>
        <taxon>Weeksellaceae</taxon>
        <taxon>Chryseobacterium group</taxon>
        <taxon>Chryseobacterium</taxon>
    </lineage>
</organism>